<evidence type="ECO:0000256" key="4">
    <source>
        <dbReference type="ARBA" id="ARBA00023163"/>
    </source>
</evidence>
<evidence type="ECO:0000256" key="1">
    <source>
        <dbReference type="ARBA" id="ARBA00010641"/>
    </source>
</evidence>
<feature type="domain" description="RNA polymerase sigma-70 region 2" evidence="5">
    <location>
        <begin position="44"/>
        <end position="108"/>
    </location>
</feature>
<dbReference type="SUPFAM" id="SSF88946">
    <property type="entry name" value="Sigma2 domain of RNA polymerase sigma factors"/>
    <property type="match status" value="1"/>
</dbReference>
<dbReference type="CDD" id="cd06171">
    <property type="entry name" value="Sigma70_r4"/>
    <property type="match status" value="1"/>
</dbReference>
<dbReference type="Gene3D" id="1.10.10.10">
    <property type="entry name" value="Winged helix-like DNA-binding domain superfamily/Winged helix DNA-binding domain"/>
    <property type="match status" value="1"/>
</dbReference>
<dbReference type="InterPro" id="IPR013249">
    <property type="entry name" value="RNA_pol_sigma70_r4_t2"/>
</dbReference>
<name>A0A0F9X2G1_9ZZZZ</name>
<accession>A0A0F9X2G1</accession>
<dbReference type="InterPro" id="IPR013325">
    <property type="entry name" value="RNA_pol_sigma_r2"/>
</dbReference>
<keyword evidence="3" id="KW-0731">Sigma factor</keyword>
<dbReference type="Pfam" id="PF04542">
    <property type="entry name" value="Sigma70_r2"/>
    <property type="match status" value="1"/>
</dbReference>
<comment type="caution">
    <text evidence="7">The sequence shown here is derived from an EMBL/GenBank/DDBJ whole genome shotgun (WGS) entry which is preliminary data.</text>
</comment>
<evidence type="ECO:0000256" key="2">
    <source>
        <dbReference type="ARBA" id="ARBA00023015"/>
    </source>
</evidence>
<dbReference type="PANTHER" id="PTHR43133:SF25">
    <property type="entry name" value="RNA POLYMERASE SIGMA FACTOR RFAY-RELATED"/>
    <property type="match status" value="1"/>
</dbReference>
<dbReference type="GO" id="GO:0016987">
    <property type="term" value="F:sigma factor activity"/>
    <property type="evidence" value="ECO:0007669"/>
    <property type="project" value="UniProtKB-KW"/>
</dbReference>
<dbReference type="InterPro" id="IPR007627">
    <property type="entry name" value="RNA_pol_sigma70_r2"/>
</dbReference>
<proteinExistence type="inferred from homology"/>
<dbReference type="EMBL" id="LAZR01000156">
    <property type="protein sequence ID" value="KKN85648.1"/>
    <property type="molecule type" value="Genomic_DNA"/>
</dbReference>
<dbReference type="InterPro" id="IPR013324">
    <property type="entry name" value="RNA_pol_sigma_r3/r4-like"/>
</dbReference>
<protein>
    <recommendedName>
        <fullName evidence="8">HTH luxR-type domain-containing protein</fullName>
    </recommendedName>
</protein>
<evidence type="ECO:0000256" key="3">
    <source>
        <dbReference type="ARBA" id="ARBA00023082"/>
    </source>
</evidence>
<dbReference type="SUPFAM" id="SSF88659">
    <property type="entry name" value="Sigma3 and sigma4 domains of RNA polymerase sigma factors"/>
    <property type="match status" value="1"/>
</dbReference>
<organism evidence="7">
    <name type="scientific">marine sediment metagenome</name>
    <dbReference type="NCBI Taxonomy" id="412755"/>
    <lineage>
        <taxon>unclassified sequences</taxon>
        <taxon>metagenomes</taxon>
        <taxon>ecological metagenomes</taxon>
    </lineage>
</organism>
<dbReference type="AlphaFoldDB" id="A0A0F9X2G1"/>
<dbReference type="Pfam" id="PF08281">
    <property type="entry name" value="Sigma70_r4_2"/>
    <property type="match status" value="1"/>
</dbReference>
<keyword evidence="4" id="KW-0804">Transcription</keyword>
<feature type="domain" description="RNA polymerase sigma factor 70 region 4 type 2" evidence="6">
    <location>
        <begin position="141"/>
        <end position="193"/>
    </location>
</feature>
<evidence type="ECO:0000313" key="7">
    <source>
        <dbReference type="EMBL" id="KKN85648.1"/>
    </source>
</evidence>
<evidence type="ECO:0000259" key="6">
    <source>
        <dbReference type="Pfam" id="PF08281"/>
    </source>
</evidence>
<dbReference type="NCBIfam" id="TIGR02937">
    <property type="entry name" value="sigma70-ECF"/>
    <property type="match status" value="1"/>
</dbReference>
<dbReference type="Gene3D" id="1.10.1740.10">
    <property type="match status" value="1"/>
</dbReference>
<keyword evidence="2" id="KW-0805">Transcription regulation</keyword>
<reference evidence="7" key="1">
    <citation type="journal article" date="2015" name="Nature">
        <title>Complex archaea that bridge the gap between prokaryotes and eukaryotes.</title>
        <authorList>
            <person name="Spang A."/>
            <person name="Saw J.H."/>
            <person name="Jorgensen S.L."/>
            <person name="Zaremba-Niedzwiedzka K."/>
            <person name="Martijn J."/>
            <person name="Lind A.E."/>
            <person name="van Eijk R."/>
            <person name="Schleper C."/>
            <person name="Guy L."/>
            <person name="Ettema T.J."/>
        </authorList>
    </citation>
    <scope>NUCLEOTIDE SEQUENCE</scope>
</reference>
<dbReference type="GO" id="GO:0006352">
    <property type="term" value="P:DNA-templated transcription initiation"/>
    <property type="evidence" value="ECO:0007669"/>
    <property type="project" value="InterPro"/>
</dbReference>
<dbReference type="InterPro" id="IPR036388">
    <property type="entry name" value="WH-like_DNA-bd_sf"/>
</dbReference>
<dbReference type="InterPro" id="IPR039425">
    <property type="entry name" value="RNA_pol_sigma-70-like"/>
</dbReference>
<evidence type="ECO:0008006" key="8">
    <source>
        <dbReference type="Google" id="ProtNLM"/>
    </source>
</evidence>
<evidence type="ECO:0000259" key="5">
    <source>
        <dbReference type="Pfam" id="PF04542"/>
    </source>
</evidence>
<sequence length="207" mass="23397">MRQIVGGRGRRSRVSKPIAALALGEAPGLNKDCNLRELSEQDVAAWYPKLFRTALRLTGSEHDADDLTQQAFFKALNNWGQFQARSGRLAWMFTILMNCTRDFFRRNRVRVAEPLDEWALPVSASFDDCIAEGVGRREELAELRKSIEQLSPTIRQTFVATVLDGYSYEQAAEMLAVPVGTISSRIHQARRELKATMTRLFGGHDHD</sequence>
<dbReference type="PANTHER" id="PTHR43133">
    <property type="entry name" value="RNA POLYMERASE ECF-TYPE SIGMA FACTO"/>
    <property type="match status" value="1"/>
</dbReference>
<comment type="similarity">
    <text evidence="1">Belongs to the sigma-70 factor family. ECF subfamily.</text>
</comment>
<dbReference type="InterPro" id="IPR014284">
    <property type="entry name" value="RNA_pol_sigma-70_dom"/>
</dbReference>
<gene>
    <name evidence="7" type="ORF">LCGC14_0276310</name>
</gene>
<dbReference type="GO" id="GO:0003677">
    <property type="term" value="F:DNA binding"/>
    <property type="evidence" value="ECO:0007669"/>
    <property type="project" value="InterPro"/>
</dbReference>